<dbReference type="PANTHER" id="PTHR30435:SF19">
    <property type="entry name" value="FLAGELLAR BASAL-BODY ROD PROTEIN FLGG"/>
    <property type="match status" value="1"/>
</dbReference>
<keyword evidence="8" id="KW-0969">Cilium</keyword>
<feature type="domain" description="Flagellar basal-body/hook protein C-terminal" evidence="6">
    <location>
        <begin position="196"/>
        <end position="240"/>
    </location>
</feature>
<sequence length="247" mass="27302">MDSPSYIILSRLTSQLRASQVTAHNLANADTPGFRAARPIFAEHVARQGRVDGPREGREVAYAWDRATWRDNQAGAITRTGNPLDVAIQGDGFFTVETPRGERFTRAGRFAMGANGQLVDHHGHAVLNANGQPIAIAPNDTQIEISGDGTIRSENGILGRIRLVRFDNEQALQPEGDRLFAAAGQEPQEVAQPRMVQGAVEGSNVVSVLEMTRMMAELREFQMATQFLERESERQQSAIDRLLRRRT</sequence>
<dbReference type="InterPro" id="IPR020013">
    <property type="entry name" value="Flagellar_FlgE/F/G"/>
</dbReference>
<feature type="domain" description="Flagellar basal body rod protein N-terminal" evidence="5">
    <location>
        <begin position="9"/>
        <end position="35"/>
    </location>
</feature>
<dbReference type="NCBIfam" id="TIGR02490">
    <property type="entry name" value="flgF"/>
    <property type="match status" value="1"/>
</dbReference>
<dbReference type="GO" id="GO:0071978">
    <property type="term" value="P:bacterial-type flagellum-dependent swarming motility"/>
    <property type="evidence" value="ECO:0007669"/>
    <property type="project" value="TreeGrafter"/>
</dbReference>
<dbReference type="Pfam" id="PF22692">
    <property type="entry name" value="LlgE_F_G_D1"/>
    <property type="match status" value="1"/>
</dbReference>
<keyword evidence="9" id="KW-1185">Reference proteome</keyword>
<dbReference type="InterPro" id="IPR001444">
    <property type="entry name" value="Flag_bb_rod_N"/>
</dbReference>
<accession>A0A840AGI5</accession>
<dbReference type="RefSeq" id="WP_184384745.1">
    <property type="nucleotide sequence ID" value="NZ_JACIDJ010000004.1"/>
</dbReference>
<dbReference type="Proteomes" id="UP000553193">
    <property type="component" value="Unassembled WGS sequence"/>
</dbReference>
<evidence type="ECO:0000256" key="1">
    <source>
        <dbReference type="ARBA" id="ARBA00004117"/>
    </source>
</evidence>
<dbReference type="AlphaFoldDB" id="A0A840AGI5"/>
<dbReference type="GO" id="GO:0030694">
    <property type="term" value="C:bacterial-type flagellum basal body, rod"/>
    <property type="evidence" value="ECO:0007669"/>
    <property type="project" value="UniProtKB-UniRule"/>
</dbReference>
<dbReference type="SUPFAM" id="SSF117143">
    <property type="entry name" value="Flagellar hook protein flgE"/>
    <property type="match status" value="1"/>
</dbReference>
<dbReference type="InterPro" id="IPR010930">
    <property type="entry name" value="Flg_bb/hook_C_dom"/>
</dbReference>
<keyword evidence="8" id="KW-0966">Cell projection</keyword>
<dbReference type="EMBL" id="JACIDJ010000004">
    <property type="protein sequence ID" value="MBB3899195.1"/>
    <property type="molecule type" value="Genomic_DNA"/>
</dbReference>
<evidence type="ECO:0000313" key="8">
    <source>
        <dbReference type="EMBL" id="MBB3899195.1"/>
    </source>
</evidence>
<keyword evidence="3 4" id="KW-0975">Bacterial flagellum</keyword>
<dbReference type="NCBIfam" id="TIGR03506">
    <property type="entry name" value="FlgEFG_subfam"/>
    <property type="match status" value="1"/>
</dbReference>
<proteinExistence type="inferred from homology"/>
<keyword evidence="8" id="KW-0282">Flagellum</keyword>
<comment type="subcellular location">
    <subcellularLocation>
        <location evidence="1 4">Bacterial flagellum basal body</location>
    </subcellularLocation>
</comment>
<evidence type="ECO:0000256" key="3">
    <source>
        <dbReference type="ARBA" id="ARBA00023143"/>
    </source>
</evidence>
<protein>
    <recommendedName>
        <fullName evidence="4">Flagellar basal-body rod protein FlgF</fullName>
    </recommendedName>
</protein>
<reference evidence="8 9" key="1">
    <citation type="submission" date="2020-08" db="EMBL/GenBank/DDBJ databases">
        <title>Genomic Encyclopedia of Type Strains, Phase IV (KMG-IV): sequencing the most valuable type-strain genomes for metagenomic binning, comparative biology and taxonomic classification.</title>
        <authorList>
            <person name="Goeker M."/>
        </authorList>
    </citation>
    <scope>NUCLEOTIDE SEQUENCE [LARGE SCALE GENOMIC DNA]</scope>
    <source>
        <strain evidence="8 9">DSM 19979</strain>
    </source>
</reference>
<comment type="caution">
    <text evidence="8">The sequence shown here is derived from an EMBL/GenBank/DDBJ whole genome shotgun (WGS) entry which is preliminary data.</text>
</comment>
<evidence type="ECO:0000256" key="4">
    <source>
        <dbReference type="RuleBase" id="RU362116"/>
    </source>
</evidence>
<organism evidence="8 9">
    <name type="scientific">Roseococcus suduntuyensis</name>
    <dbReference type="NCBI Taxonomy" id="455361"/>
    <lineage>
        <taxon>Bacteria</taxon>
        <taxon>Pseudomonadati</taxon>
        <taxon>Pseudomonadota</taxon>
        <taxon>Alphaproteobacteria</taxon>
        <taxon>Acetobacterales</taxon>
        <taxon>Roseomonadaceae</taxon>
        <taxon>Roseococcus</taxon>
    </lineage>
</organism>
<dbReference type="InterPro" id="IPR012836">
    <property type="entry name" value="FlgF"/>
</dbReference>
<feature type="domain" description="Flagellar hook protein FlgE/F/G-like D1" evidence="7">
    <location>
        <begin position="87"/>
        <end position="151"/>
    </location>
</feature>
<dbReference type="InterPro" id="IPR053967">
    <property type="entry name" value="LlgE_F_G-like_D1"/>
</dbReference>
<comment type="similarity">
    <text evidence="2 4">Belongs to the flagella basal body rod proteins family.</text>
</comment>
<evidence type="ECO:0000313" key="9">
    <source>
        <dbReference type="Proteomes" id="UP000553193"/>
    </source>
</evidence>
<dbReference type="PANTHER" id="PTHR30435">
    <property type="entry name" value="FLAGELLAR PROTEIN"/>
    <property type="match status" value="1"/>
</dbReference>
<gene>
    <name evidence="8" type="ORF">GGQ83_002643</name>
</gene>
<name>A0A840AGI5_9PROT</name>
<dbReference type="InterPro" id="IPR037925">
    <property type="entry name" value="FlgE/F/G-like"/>
</dbReference>
<dbReference type="Pfam" id="PF00460">
    <property type="entry name" value="Flg_bb_rod"/>
    <property type="match status" value="1"/>
</dbReference>
<evidence type="ECO:0000259" key="5">
    <source>
        <dbReference type="Pfam" id="PF00460"/>
    </source>
</evidence>
<evidence type="ECO:0000259" key="6">
    <source>
        <dbReference type="Pfam" id="PF06429"/>
    </source>
</evidence>
<dbReference type="Pfam" id="PF06429">
    <property type="entry name" value="Flg_bbr_C"/>
    <property type="match status" value="1"/>
</dbReference>
<comment type="subunit">
    <text evidence="4">The basal body constitutes a major portion of the flagellar organelle and consists of five rings (E,L,P,S, and M) mounted on a central rod. The rod consists of about 26 subunits of FlgG in the distal portion, and FlgB, FlgC and FlgF are thought to build up the proximal portion of the rod with about 6 subunits each.</text>
</comment>
<evidence type="ECO:0000256" key="2">
    <source>
        <dbReference type="ARBA" id="ARBA00009677"/>
    </source>
</evidence>
<evidence type="ECO:0000259" key="7">
    <source>
        <dbReference type="Pfam" id="PF22692"/>
    </source>
</evidence>